<evidence type="ECO:0000313" key="2">
    <source>
        <dbReference type="EMBL" id="KAI7740302.1"/>
    </source>
</evidence>
<protein>
    <recommendedName>
        <fullName evidence="1">Serine-threonine/tyrosine-protein kinase catalytic domain-containing protein</fullName>
    </recommendedName>
</protein>
<evidence type="ECO:0000259" key="1">
    <source>
        <dbReference type="Pfam" id="PF07714"/>
    </source>
</evidence>
<sequence>MNGGSLSAHLHGSIGLSERGLKWDSRRRIALSAEANNDFVVKVSDYGLNTLFEVVKTLDFSMKSDVYSFGVLLLELLTGKAPNYQPSAACSNEFLMWVQSVVCEEPKIEIFDIELRRDQNILEMFHMLRIAKDCVLIVADQRPTMPKVVSMMEEMNPVEIDDWFRQLSDHGPSKGYDNTPSTTFT</sequence>
<organism evidence="2 3">
    <name type="scientific">Ambrosia artemisiifolia</name>
    <name type="common">Common ragweed</name>
    <dbReference type="NCBI Taxonomy" id="4212"/>
    <lineage>
        <taxon>Eukaryota</taxon>
        <taxon>Viridiplantae</taxon>
        <taxon>Streptophyta</taxon>
        <taxon>Embryophyta</taxon>
        <taxon>Tracheophyta</taxon>
        <taxon>Spermatophyta</taxon>
        <taxon>Magnoliopsida</taxon>
        <taxon>eudicotyledons</taxon>
        <taxon>Gunneridae</taxon>
        <taxon>Pentapetalae</taxon>
        <taxon>asterids</taxon>
        <taxon>campanulids</taxon>
        <taxon>Asterales</taxon>
        <taxon>Asteraceae</taxon>
        <taxon>Asteroideae</taxon>
        <taxon>Heliantheae alliance</taxon>
        <taxon>Heliantheae</taxon>
        <taxon>Ambrosia</taxon>
    </lineage>
</organism>
<reference evidence="2" key="1">
    <citation type="submission" date="2022-06" db="EMBL/GenBank/DDBJ databases">
        <title>Uncovering the hologenomic basis of an extraordinary plant invasion.</title>
        <authorList>
            <person name="Bieker V.C."/>
            <person name="Martin M.D."/>
            <person name="Gilbert T."/>
            <person name="Hodgins K."/>
            <person name="Battlay P."/>
            <person name="Petersen B."/>
            <person name="Wilson J."/>
        </authorList>
    </citation>
    <scope>NUCLEOTIDE SEQUENCE</scope>
    <source>
        <strain evidence="2">AA19_3_7</strain>
        <tissue evidence="2">Leaf</tissue>
    </source>
</reference>
<accession>A0AAD5CEV1</accession>
<dbReference type="PANTHER" id="PTHR48007:SF4">
    <property type="entry name" value="LEUCINE-RICH REPEAT RECEPTOR-LIKE PROTEIN KINASE PXC1"/>
    <property type="match status" value="1"/>
</dbReference>
<name>A0AAD5CEV1_AMBAR</name>
<dbReference type="GO" id="GO:0004672">
    <property type="term" value="F:protein kinase activity"/>
    <property type="evidence" value="ECO:0007669"/>
    <property type="project" value="InterPro"/>
</dbReference>
<keyword evidence="3" id="KW-1185">Reference proteome</keyword>
<proteinExistence type="predicted"/>
<dbReference type="SUPFAM" id="SSF56112">
    <property type="entry name" value="Protein kinase-like (PK-like)"/>
    <property type="match status" value="1"/>
</dbReference>
<feature type="domain" description="Serine-threonine/tyrosine-protein kinase catalytic" evidence="1">
    <location>
        <begin position="53"/>
        <end position="150"/>
    </location>
</feature>
<dbReference type="PANTHER" id="PTHR48007">
    <property type="entry name" value="LEUCINE-RICH REPEAT RECEPTOR-LIKE PROTEIN KINASE PXC1"/>
    <property type="match status" value="1"/>
</dbReference>
<dbReference type="EMBL" id="JAMZMK010008469">
    <property type="protein sequence ID" value="KAI7740302.1"/>
    <property type="molecule type" value="Genomic_DNA"/>
</dbReference>
<dbReference type="InterPro" id="IPR046959">
    <property type="entry name" value="PRK1-6/SRF4-like"/>
</dbReference>
<evidence type="ECO:0000313" key="3">
    <source>
        <dbReference type="Proteomes" id="UP001206925"/>
    </source>
</evidence>
<dbReference type="Gene3D" id="1.10.510.10">
    <property type="entry name" value="Transferase(Phosphotransferase) domain 1"/>
    <property type="match status" value="1"/>
</dbReference>
<dbReference type="Pfam" id="PF07714">
    <property type="entry name" value="PK_Tyr_Ser-Thr"/>
    <property type="match status" value="1"/>
</dbReference>
<comment type="caution">
    <text evidence="2">The sequence shown here is derived from an EMBL/GenBank/DDBJ whole genome shotgun (WGS) entry which is preliminary data.</text>
</comment>
<gene>
    <name evidence="2" type="ORF">M8C21_009792</name>
</gene>
<dbReference type="InterPro" id="IPR001245">
    <property type="entry name" value="Ser-Thr/Tyr_kinase_cat_dom"/>
</dbReference>
<dbReference type="InterPro" id="IPR011009">
    <property type="entry name" value="Kinase-like_dom_sf"/>
</dbReference>
<dbReference type="AlphaFoldDB" id="A0AAD5CEV1"/>
<dbReference type="Proteomes" id="UP001206925">
    <property type="component" value="Unassembled WGS sequence"/>
</dbReference>